<reference evidence="6" key="1">
    <citation type="submission" date="2020-01" db="EMBL/GenBank/DDBJ databases">
        <title>Development of genomics and gene disruption for Polysphondylium violaceum indicates a role for the polyketide synthase stlB in stalk morphogenesis.</title>
        <authorList>
            <person name="Narita B."/>
            <person name="Kawabe Y."/>
            <person name="Kin K."/>
            <person name="Saito T."/>
            <person name="Gibbs R."/>
            <person name="Kuspa A."/>
            <person name="Muzny D."/>
            <person name="Queller D."/>
            <person name="Richards S."/>
            <person name="Strassman J."/>
            <person name="Sucgang R."/>
            <person name="Worley K."/>
            <person name="Schaap P."/>
        </authorList>
    </citation>
    <scope>NUCLEOTIDE SEQUENCE</scope>
    <source>
        <strain evidence="6">QSvi11</strain>
    </source>
</reference>
<feature type="domain" description="DUF7034" evidence="2">
    <location>
        <begin position="515"/>
        <end position="639"/>
    </location>
</feature>
<feature type="non-terminal residue" evidence="6">
    <location>
        <position position="803"/>
    </location>
</feature>
<dbReference type="InterPro" id="IPR055463">
    <property type="entry name" value="DUF7035"/>
</dbReference>
<feature type="domain" description="DUF7949" evidence="5">
    <location>
        <begin position="771"/>
        <end position="803"/>
    </location>
</feature>
<dbReference type="AlphaFoldDB" id="A0A8J4PJK2"/>
<evidence type="ECO:0008006" key="8">
    <source>
        <dbReference type="Google" id="ProtNLM"/>
    </source>
</evidence>
<feature type="compositionally biased region" description="Polar residues" evidence="1">
    <location>
        <begin position="755"/>
        <end position="766"/>
    </location>
</feature>
<comment type="caution">
    <text evidence="6">The sequence shown here is derived from an EMBL/GenBank/DDBJ whole genome shotgun (WGS) entry which is preliminary data.</text>
</comment>
<dbReference type="Pfam" id="PF23033">
    <property type="entry name" value="DUF7034"/>
    <property type="match status" value="1"/>
</dbReference>
<dbReference type="EMBL" id="AJWJ01000904">
    <property type="protein sequence ID" value="KAF2068622.1"/>
    <property type="molecule type" value="Genomic_DNA"/>
</dbReference>
<dbReference type="InterPro" id="IPR057709">
    <property type="entry name" value="DUF7949"/>
</dbReference>
<dbReference type="Proteomes" id="UP000695562">
    <property type="component" value="Unassembled WGS sequence"/>
</dbReference>
<dbReference type="InterPro" id="IPR056645">
    <property type="entry name" value="DUF7743"/>
</dbReference>
<evidence type="ECO:0000259" key="2">
    <source>
        <dbReference type="Pfam" id="PF23033"/>
    </source>
</evidence>
<dbReference type="PANTHER" id="PTHR31378">
    <property type="entry name" value="EGF-LIKE DOMAIN-CONTAINING PROTEIN-RELATED-RELATED"/>
    <property type="match status" value="1"/>
</dbReference>
<feature type="region of interest" description="Disordered" evidence="1">
    <location>
        <begin position="739"/>
        <end position="766"/>
    </location>
</feature>
<evidence type="ECO:0000259" key="3">
    <source>
        <dbReference type="Pfam" id="PF23034"/>
    </source>
</evidence>
<evidence type="ECO:0000313" key="7">
    <source>
        <dbReference type="Proteomes" id="UP000695562"/>
    </source>
</evidence>
<feature type="compositionally biased region" description="Low complexity" evidence="1">
    <location>
        <begin position="740"/>
        <end position="754"/>
    </location>
</feature>
<evidence type="ECO:0000313" key="6">
    <source>
        <dbReference type="EMBL" id="KAF2068622.1"/>
    </source>
</evidence>
<evidence type="ECO:0000259" key="4">
    <source>
        <dbReference type="Pfam" id="PF24893"/>
    </source>
</evidence>
<gene>
    <name evidence="6" type="ORF">CYY_010055</name>
</gene>
<feature type="domain" description="DUF7743" evidence="4">
    <location>
        <begin position="165"/>
        <end position="261"/>
    </location>
</feature>
<sequence length="803" mass="88575">MFGLPVYGSPQNATHQGVFPSSLDGELFFEVSTILCSITRVVDTFSINLIKPSVNIPVQTTPGSYVILTGSLISPIFQIRSTNEFYRRKIYPNALQMFLTSTFFSETISFTPSDAYYLDGYFGISSGTIETYQYVINLPMSIYEKNPQFFQYPNGLFIANTPGQSDTLAPIITNMTVIPMPIGFTRYFVVRVSIIDDLSGFKMLFFSSGNLGYISSKNLIQGNKNDGVYEIIYDMPMGTFELYHVVDMAKNYNSYGPSARTNDPLKKVPIANPSPYFSYQNSQFTAASWSHNDIDVSNSSYSTKFMFNMTNPNKQWSPTLSFLEFGANYGGVSTFYGTWNETSQQYEVVVTIPLRTFTSTLKYNLSQFLNVLFPSSVLRIFSNDADMFGPEIIDLYQLPGQVATVTTGGGDITIGWQFKVYDRLNGFESGNITVVSNRDLAEYTFDLDPNISIQEISIKINEKCLSQTYSISNIYLRDKGGYVSDINNAFINYVDLNFQMINVTCPTNSIDVDSPILETFDFTPKTIDSGSKTRTVVFTFTTTDKDLANSGDGINEQVLPTIYLTSTNEIIKKKANLISFVSGVASYTCAFELPYGFGYPDAVLVSVYGIVDNAGFFAGYAAIDLFYSSFPFFIDTSSSFTPSPFIESTADITTEGGKLMIMGKAFYSNLVAKVTLNYGNEGDAPTQITDPIFSTSSVLVINGVRPTTLPFYIQVKFGSLLSNIYKVIPKPAPVYPPSVSPASSSSSIQSSSSSEENLPPTQTPVQPSNPCLNDCGGSSQGYCSPTGCICYSPWMGIDCKSKV</sequence>
<proteinExistence type="predicted"/>
<evidence type="ECO:0000256" key="1">
    <source>
        <dbReference type="SAM" id="MobiDB-lite"/>
    </source>
</evidence>
<evidence type="ECO:0000259" key="5">
    <source>
        <dbReference type="Pfam" id="PF25820"/>
    </source>
</evidence>
<dbReference type="Pfam" id="PF25820">
    <property type="entry name" value="DUF7949"/>
    <property type="match status" value="1"/>
</dbReference>
<keyword evidence="7" id="KW-1185">Reference proteome</keyword>
<name>A0A8J4PJK2_9MYCE</name>
<accession>A0A8J4PJK2</accession>
<dbReference type="InterPro" id="IPR055462">
    <property type="entry name" value="DUF7034"/>
</dbReference>
<dbReference type="Pfam" id="PF24893">
    <property type="entry name" value="DUF7743"/>
    <property type="match status" value="1"/>
</dbReference>
<organism evidence="6 7">
    <name type="scientific">Polysphondylium violaceum</name>
    <dbReference type="NCBI Taxonomy" id="133409"/>
    <lineage>
        <taxon>Eukaryota</taxon>
        <taxon>Amoebozoa</taxon>
        <taxon>Evosea</taxon>
        <taxon>Eumycetozoa</taxon>
        <taxon>Dictyostelia</taxon>
        <taxon>Dictyosteliales</taxon>
        <taxon>Dictyosteliaceae</taxon>
        <taxon>Polysphondylium</taxon>
    </lineage>
</organism>
<dbReference type="Pfam" id="PF23034">
    <property type="entry name" value="DUF7035"/>
    <property type="match status" value="1"/>
</dbReference>
<protein>
    <recommendedName>
        <fullName evidence="8">EGF-like domain-containing protein</fullName>
    </recommendedName>
</protein>
<feature type="domain" description="DUF7035" evidence="3">
    <location>
        <begin position="385"/>
        <end position="506"/>
    </location>
</feature>